<evidence type="ECO:0000313" key="2">
    <source>
        <dbReference type="EMBL" id="OJI94303.1"/>
    </source>
</evidence>
<evidence type="ECO:0000313" key="3">
    <source>
        <dbReference type="Proteomes" id="UP000184514"/>
    </source>
</evidence>
<gene>
    <name evidence="2" type="ORF">PFRI_14340</name>
</gene>
<keyword evidence="3" id="KW-1185">Reference proteome</keyword>
<keyword evidence="1" id="KW-0732">Signal</keyword>
<sequence>MIRVLAASALLFLASSAHAQSVKLTAAQISDLLTGNTAVGKWDGARYRQFFGADGVTIYAQEGARSARGEWRIDQTRDEYQSIWPRDDAWEGWYVMEYAGAYYWVSKATPPTPFRVEQGEQLVAN</sequence>
<feature type="chain" id="PRO_5009887234" evidence="1">
    <location>
        <begin position="20"/>
        <end position="125"/>
    </location>
</feature>
<proteinExistence type="predicted"/>
<dbReference type="STRING" id="696762.PFRI_14340"/>
<dbReference type="AlphaFoldDB" id="A0A1L9NYN1"/>
<accession>A0A1L9NYN1</accession>
<dbReference type="RefSeq" id="WP_072630029.1">
    <property type="nucleotide sequence ID" value="NZ_MLCB01000106.1"/>
</dbReference>
<organism evidence="2 3">
    <name type="scientific">Planktotalea frisia</name>
    <dbReference type="NCBI Taxonomy" id="696762"/>
    <lineage>
        <taxon>Bacteria</taxon>
        <taxon>Pseudomonadati</taxon>
        <taxon>Pseudomonadota</taxon>
        <taxon>Alphaproteobacteria</taxon>
        <taxon>Rhodobacterales</taxon>
        <taxon>Paracoccaceae</taxon>
        <taxon>Planktotalea</taxon>
    </lineage>
</organism>
<evidence type="ECO:0000256" key="1">
    <source>
        <dbReference type="SAM" id="SignalP"/>
    </source>
</evidence>
<dbReference type="Proteomes" id="UP000184514">
    <property type="component" value="Unassembled WGS sequence"/>
</dbReference>
<dbReference type="EMBL" id="MLCB01000106">
    <property type="protein sequence ID" value="OJI94303.1"/>
    <property type="molecule type" value="Genomic_DNA"/>
</dbReference>
<comment type="caution">
    <text evidence="2">The sequence shown here is derived from an EMBL/GenBank/DDBJ whole genome shotgun (WGS) entry which is preliminary data.</text>
</comment>
<protein>
    <submittedName>
        <fullName evidence="2">Uncharacterized protein</fullName>
    </submittedName>
</protein>
<dbReference type="OrthoDB" id="7743029at2"/>
<feature type="signal peptide" evidence="1">
    <location>
        <begin position="1"/>
        <end position="19"/>
    </location>
</feature>
<reference evidence="2 3" key="1">
    <citation type="submission" date="2016-10" db="EMBL/GenBank/DDBJ databases">
        <title>Genome sequence of Planktotalea frisia SH6-1.</title>
        <authorList>
            <person name="Poehlein A."/>
            <person name="Bakenhus I."/>
            <person name="Voget S."/>
            <person name="Brinkhoff T."/>
            <person name="Simon M."/>
        </authorList>
    </citation>
    <scope>NUCLEOTIDE SEQUENCE [LARGE SCALE GENOMIC DNA]</scope>
    <source>
        <strain evidence="2 3">SH6-1</strain>
    </source>
</reference>
<name>A0A1L9NYN1_9RHOB</name>